<name>A0A9Q2HEW2_9STAP</name>
<evidence type="ECO:0000313" key="11">
    <source>
        <dbReference type="Proteomes" id="UP000579136"/>
    </source>
</evidence>
<keyword evidence="5" id="KW-0238">DNA-binding</keyword>
<dbReference type="Pfam" id="PF01580">
    <property type="entry name" value="FtsK_SpoIIIE"/>
    <property type="match status" value="1"/>
</dbReference>
<evidence type="ECO:0000256" key="6">
    <source>
        <dbReference type="SAM" id="Coils"/>
    </source>
</evidence>
<dbReference type="GO" id="GO:0016020">
    <property type="term" value="C:membrane"/>
    <property type="evidence" value="ECO:0007669"/>
    <property type="project" value="UniProtKB-SubCell"/>
</dbReference>
<dbReference type="Gene3D" id="3.30.980.40">
    <property type="match status" value="1"/>
</dbReference>
<feature type="domain" description="FtsK alpha" evidence="9">
    <location>
        <begin position="168"/>
        <end position="264"/>
    </location>
</feature>
<feature type="compositionally biased region" description="Basic and acidic residues" evidence="7">
    <location>
        <begin position="36"/>
        <end position="57"/>
    </location>
</feature>
<dbReference type="InterPro" id="IPR027417">
    <property type="entry name" value="P-loop_NTPase"/>
</dbReference>
<dbReference type="Gene3D" id="3.40.50.300">
    <property type="entry name" value="P-loop containing nucleotide triphosphate hydrolases"/>
    <property type="match status" value="1"/>
</dbReference>
<keyword evidence="4" id="KW-0067">ATP-binding</keyword>
<dbReference type="GO" id="GO:0003677">
    <property type="term" value="F:DNA binding"/>
    <property type="evidence" value="ECO:0007669"/>
    <property type="project" value="UniProtKB-KW"/>
</dbReference>
<dbReference type="Proteomes" id="UP000579136">
    <property type="component" value="Unassembled WGS sequence"/>
</dbReference>
<sequence>MRRRSRNRFQDRKFSNETIDDMKLNKRFPFPFELNEESKKEESIKKDSSQSDFLERRSVKRPSSQTITKARVVPSAIHGTKNPNRREYDETAEYRRKFEYHESPIIADIVKKREAKEARERSREAARLKQEERQKELEYKKRKVVESNTKEAPVTLQEDRRIGPSKTLPPVSILGREQDEDFVKYDNENLDEINRILNSIGIEGKATEYISNGVVGAYNIQLNRHFKLSRIDDVKAQLEGALRKENVRIVSEVLGDNNIQIEFPVDNEHEILYKTLFLNSSLKLRKNDFRFALGKTVDNRIFTYELRKAGHILIYGNEEKSTEVIDNLLVSLLMNHSDHAFNFKIISDDDIFNPYDNLSHKFSERKSVNDNDALSDIIDELNRRNVQFRRAHVRNIQSFNTRVKQESRKSSIIVYIDEVDKIFERNNPEVIRQILQILKQGKALGIHLVLNHTNTDASIKYQLLNLIQTKISYYDKNNRVIEGADKLFEGNDCLVTISTSNRPVRLNIGTVTDEVLDNIVKYLTNPADESKV</sequence>
<dbReference type="InterPro" id="IPR041027">
    <property type="entry name" value="FtsK_alpha"/>
</dbReference>
<evidence type="ECO:0000259" key="9">
    <source>
        <dbReference type="Pfam" id="PF17854"/>
    </source>
</evidence>
<dbReference type="AlphaFoldDB" id="A0A9Q2HEW2"/>
<comment type="caution">
    <text evidence="10">The sequence shown here is derived from an EMBL/GenBank/DDBJ whole genome shotgun (WGS) entry which is preliminary data.</text>
</comment>
<comment type="subcellular location">
    <subcellularLocation>
        <location evidence="1">Membrane</location>
        <topology evidence="1">Multi-pass membrane protein</topology>
    </subcellularLocation>
</comment>
<evidence type="ECO:0000256" key="7">
    <source>
        <dbReference type="SAM" id="MobiDB-lite"/>
    </source>
</evidence>
<keyword evidence="3" id="KW-0547">Nucleotide-binding</keyword>
<keyword evidence="6" id="KW-0175">Coiled coil</keyword>
<evidence type="ECO:0000256" key="5">
    <source>
        <dbReference type="ARBA" id="ARBA00023125"/>
    </source>
</evidence>
<gene>
    <name evidence="10" type="ORF">HNQ45_000099</name>
</gene>
<feature type="region of interest" description="Disordered" evidence="7">
    <location>
        <begin position="35"/>
        <end position="88"/>
    </location>
</feature>
<comment type="similarity">
    <text evidence="2">Belongs to the FtsK/SpoIIIE/SftA family.</text>
</comment>
<proteinExistence type="inferred from homology"/>
<dbReference type="PANTHER" id="PTHR22683">
    <property type="entry name" value="SPORULATION PROTEIN RELATED"/>
    <property type="match status" value="1"/>
</dbReference>
<dbReference type="SUPFAM" id="SSF52540">
    <property type="entry name" value="P-loop containing nucleoside triphosphate hydrolases"/>
    <property type="match status" value="1"/>
</dbReference>
<dbReference type="InterPro" id="IPR050206">
    <property type="entry name" value="FtsK/SpoIIIE/SftA"/>
</dbReference>
<reference evidence="10 11" key="1">
    <citation type="submission" date="2020-08" db="EMBL/GenBank/DDBJ databases">
        <title>Genomic Encyclopedia of Type Strains, Phase IV (KMG-IV): sequencing the most valuable type-strain genomes for metagenomic binning, comparative biology and taxonomic classification.</title>
        <authorList>
            <person name="Goeker M."/>
        </authorList>
    </citation>
    <scope>NUCLEOTIDE SEQUENCE [LARGE SCALE GENOMIC DNA]</scope>
    <source>
        <strain evidence="10 11">DSM 19163</strain>
    </source>
</reference>
<feature type="coiled-coil region" evidence="6">
    <location>
        <begin position="111"/>
        <end position="138"/>
    </location>
</feature>
<accession>A0A9Q2HEW2</accession>
<dbReference type="EMBL" id="JACHHF010000001">
    <property type="protein sequence ID" value="MBB5175241.1"/>
    <property type="molecule type" value="Genomic_DNA"/>
</dbReference>
<dbReference type="InterPro" id="IPR002543">
    <property type="entry name" value="FtsK_dom"/>
</dbReference>
<evidence type="ECO:0000256" key="3">
    <source>
        <dbReference type="ARBA" id="ARBA00022741"/>
    </source>
</evidence>
<keyword evidence="11" id="KW-1185">Reference proteome</keyword>
<dbReference type="PANTHER" id="PTHR22683:SF41">
    <property type="entry name" value="DNA TRANSLOCASE FTSK"/>
    <property type="match status" value="1"/>
</dbReference>
<dbReference type="Pfam" id="PF17854">
    <property type="entry name" value="FtsK_alpha"/>
    <property type="match status" value="1"/>
</dbReference>
<dbReference type="RefSeq" id="WP_183672674.1">
    <property type="nucleotide sequence ID" value="NZ_CBCRYX010000003.1"/>
</dbReference>
<feature type="domain" description="FtsK" evidence="8">
    <location>
        <begin position="281"/>
        <end position="456"/>
    </location>
</feature>
<protein>
    <submittedName>
        <fullName evidence="10">S-DNA-T family DNA segregation ATPase FtsK/SpoIIIE</fullName>
    </submittedName>
</protein>
<evidence type="ECO:0000256" key="2">
    <source>
        <dbReference type="ARBA" id="ARBA00006474"/>
    </source>
</evidence>
<organism evidence="10 11">
    <name type="scientific">Nosocomiicoccus ampullae</name>
    <dbReference type="NCBI Taxonomy" id="489910"/>
    <lineage>
        <taxon>Bacteria</taxon>
        <taxon>Bacillati</taxon>
        <taxon>Bacillota</taxon>
        <taxon>Bacilli</taxon>
        <taxon>Bacillales</taxon>
        <taxon>Staphylococcaceae</taxon>
        <taxon>Nosocomiicoccus</taxon>
    </lineage>
</organism>
<evidence type="ECO:0000256" key="1">
    <source>
        <dbReference type="ARBA" id="ARBA00004141"/>
    </source>
</evidence>
<evidence type="ECO:0000256" key="4">
    <source>
        <dbReference type="ARBA" id="ARBA00022840"/>
    </source>
</evidence>
<evidence type="ECO:0000313" key="10">
    <source>
        <dbReference type="EMBL" id="MBB5175241.1"/>
    </source>
</evidence>
<evidence type="ECO:0000259" key="8">
    <source>
        <dbReference type="Pfam" id="PF01580"/>
    </source>
</evidence>
<dbReference type="GO" id="GO:0005524">
    <property type="term" value="F:ATP binding"/>
    <property type="evidence" value="ECO:0007669"/>
    <property type="project" value="UniProtKB-KW"/>
</dbReference>